<proteinExistence type="inferred from homology"/>
<dbReference type="AlphaFoldDB" id="A0A328DAW8"/>
<dbReference type="InterPro" id="IPR036514">
    <property type="entry name" value="SGNH_hydro_sf"/>
</dbReference>
<dbReference type="Pfam" id="PF00657">
    <property type="entry name" value="Lipase_GDSL"/>
    <property type="match status" value="1"/>
</dbReference>
<dbReference type="InterPro" id="IPR050592">
    <property type="entry name" value="GDSL_lipolytic_enzyme"/>
</dbReference>
<dbReference type="Gene3D" id="3.40.50.1110">
    <property type="entry name" value="SGNH hydrolase"/>
    <property type="match status" value="1"/>
</dbReference>
<sequence>MASFHAVVSMAAAAIIIIIAMDACIGQSLPSFSAIIIFGDSTVDTGNNNYIPTAFKGNHPPYGQGFPGKIPTGRFSDGMLVPDLLASALGIKDSVPPFLQPYLPEEELLTGVSFASAGSGLDELTTIASRVIPMSQQVTMFQKYIEMVKGIAGEEEAERIINHAFVVISAAPNDFIFNYYDIPTRRQQFSIGGYQDFLQLKLRRFIEGIYKLGCRTILVTGLPPMGCLPIQMTARSLLLRTCLEEENLDARIYNAKLVRLLPRIQESLPGSTILYSDAYNPMMELINNPQRHGFVETGQGCCGTGLLEAGPLCIMRRPTCTNSSEYLFWDSIHPSEATYRYITESLLKGLWPS</sequence>
<gene>
    <name evidence="3" type="ORF">DM860_012103</name>
</gene>
<feature type="chain" id="PRO_5016279462" description="SGNH hydrolase-type esterase domain-containing protein" evidence="2">
    <location>
        <begin position="27"/>
        <end position="353"/>
    </location>
</feature>
<evidence type="ECO:0000313" key="3">
    <source>
        <dbReference type="EMBL" id="RAL42320.1"/>
    </source>
</evidence>
<dbReference type="CDD" id="cd01837">
    <property type="entry name" value="SGNH_plant_lipase_like"/>
    <property type="match status" value="1"/>
</dbReference>
<feature type="signal peptide" evidence="2">
    <location>
        <begin position="1"/>
        <end position="26"/>
    </location>
</feature>
<protein>
    <recommendedName>
        <fullName evidence="5">SGNH hydrolase-type esterase domain-containing protein</fullName>
    </recommendedName>
</protein>
<keyword evidence="2" id="KW-0732">Signal</keyword>
<dbReference type="Proteomes" id="UP000249390">
    <property type="component" value="Unassembled WGS sequence"/>
</dbReference>
<dbReference type="GO" id="GO:0016788">
    <property type="term" value="F:hydrolase activity, acting on ester bonds"/>
    <property type="evidence" value="ECO:0007669"/>
    <property type="project" value="InterPro"/>
</dbReference>
<evidence type="ECO:0000313" key="4">
    <source>
        <dbReference type="Proteomes" id="UP000249390"/>
    </source>
</evidence>
<evidence type="ECO:0008006" key="5">
    <source>
        <dbReference type="Google" id="ProtNLM"/>
    </source>
</evidence>
<dbReference type="EMBL" id="NQVE01000175">
    <property type="protein sequence ID" value="RAL42320.1"/>
    <property type="molecule type" value="Genomic_DNA"/>
</dbReference>
<keyword evidence="4" id="KW-1185">Reference proteome</keyword>
<dbReference type="InterPro" id="IPR035669">
    <property type="entry name" value="SGNH_plant_lipase-like"/>
</dbReference>
<accession>A0A328DAW8</accession>
<evidence type="ECO:0000256" key="2">
    <source>
        <dbReference type="SAM" id="SignalP"/>
    </source>
</evidence>
<organism evidence="3 4">
    <name type="scientific">Cuscuta australis</name>
    <dbReference type="NCBI Taxonomy" id="267555"/>
    <lineage>
        <taxon>Eukaryota</taxon>
        <taxon>Viridiplantae</taxon>
        <taxon>Streptophyta</taxon>
        <taxon>Embryophyta</taxon>
        <taxon>Tracheophyta</taxon>
        <taxon>Spermatophyta</taxon>
        <taxon>Magnoliopsida</taxon>
        <taxon>eudicotyledons</taxon>
        <taxon>Gunneridae</taxon>
        <taxon>Pentapetalae</taxon>
        <taxon>asterids</taxon>
        <taxon>lamiids</taxon>
        <taxon>Solanales</taxon>
        <taxon>Convolvulaceae</taxon>
        <taxon>Cuscuteae</taxon>
        <taxon>Cuscuta</taxon>
        <taxon>Cuscuta subgen. Grammica</taxon>
        <taxon>Cuscuta sect. Cleistogrammica</taxon>
    </lineage>
</organism>
<dbReference type="InterPro" id="IPR001087">
    <property type="entry name" value="GDSL"/>
</dbReference>
<reference evidence="3 4" key="1">
    <citation type="submission" date="2018-06" db="EMBL/GenBank/DDBJ databases">
        <title>The Genome of Cuscuta australis (Dodder) Provides Insight into the Evolution of Plant Parasitism.</title>
        <authorList>
            <person name="Liu H."/>
        </authorList>
    </citation>
    <scope>NUCLEOTIDE SEQUENCE [LARGE SCALE GENOMIC DNA]</scope>
    <source>
        <strain evidence="4">cv. Yunnan</strain>
        <tissue evidence="3">Vines</tissue>
    </source>
</reference>
<name>A0A328DAW8_9ASTE</name>
<comment type="similarity">
    <text evidence="1">Belongs to the 'GDSL' lipolytic enzyme family.</text>
</comment>
<comment type="caution">
    <text evidence="3">The sequence shown here is derived from an EMBL/GenBank/DDBJ whole genome shotgun (WGS) entry which is preliminary data.</text>
</comment>
<dbReference type="PANTHER" id="PTHR45642:SF30">
    <property type="entry name" value="SGNH HYDROLASE-TYPE ESTERASE DOMAIN-CONTAINING PROTEIN"/>
    <property type="match status" value="1"/>
</dbReference>
<dbReference type="PANTHER" id="PTHR45642">
    <property type="entry name" value="GDSL ESTERASE/LIPASE EXL3"/>
    <property type="match status" value="1"/>
</dbReference>
<evidence type="ECO:0000256" key="1">
    <source>
        <dbReference type="ARBA" id="ARBA00008668"/>
    </source>
</evidence>
<dbReference type="SUPFAM" id="SSF52266">
    <property type="entry name" value="SGNH hydrolase"/>
    <property type="match status" value="1"/>
</dbReference>